<proteinExistence type="inferred from homology"/>
<comment type="subcellular location">
    <subcellularLocation>
        <location evidence="1 8">Cell membrane</location>
        <topology evidence="1 8">Multi-pass membrane protein</topology>
    </subcellularLocation>
</comment>
<accession>A0ABY1QD42</accession>
<evidence type="ECO:0000256" key="8">
    <source>
        <dbReference type="RuleBase" id="RU363041"/>
    </source>
</evidence>
<evidence type="ECO:0000313" key="9">
    <source>
        <dbReference type="EMBL" id="SMP64586.1"/>
    </source>
</evidence>
<feature type="transmembrane region" description="Helical" evidence="8">
    <location>
        <begin position="97"/>
        <end position="121"/>
    </location>
</feature>
<feature type="transmembrane region" description="Helical" evidence="8">
    <location>
        <begin position="194"/>
        <end position="212"/>
    </location>
</feature>
<protein>
    <recommendedName>
        <fullName evidence="8">Probable membrane transporter protein</fullName>
    </recommendedName>
</protein>
<evidence type="ECO:0000256" key="7">
    <source>
        <dbReference type="ARBA" id="ARBA00023136"/>
    </source>
</evidence>
<keyword evidence="3" id="KW-0813">Transport</keyword>
<keyword evidence="4 8" id="KW-1003">Cell membrane</keyword>
<dbReference type="InterPro" id="IPR052017">
    <property type="entry name" value="TSUP"/>
</dbReference>
<feature type="transmembrane region" description="Helical" evidence="8">
    <location>
        <begin position="71"/>
        <end position="90"/>
    </location>
</feature>
<evidence type="ECO:0000256" key="5">
    <source>
        <dbReference type="ARBA" id="ARBA00022692"/>
    </source>
</evidence>
<feature type="transmembrane region" description="Helical" evidence="8">
    <location>
        <begin position="169"/>
        <end position="188"/>
    </location>
</feature>
<keyword evidence="5 8" id="KW-0812">Transmembrane</keyword>
<feature type="transmembrane region" description="Helical" evidence="8">
    <location>
        <begin position="6"/>
        <end position="25"/>
    </location>
</feature>
<dbReference type="PANTHER" id="PTHR30269:SF32">
    <property type="entry name" value="MEMBRANE TRANSPORTER PROTEIN-RELATED"/>
    <property type="match status" value="1"/>
</dbReference>
<gene>
    <name evidence="9" type="ORF">SAMN06295970_11039</name>
</gene>
<evidence type="ECO:0000256" key="6">
    <source>
        <dbReference type="ARBA" id="ARBA00022989"/>
    </source>
</evidence>
<evidence type="ECO:0000256" key="2">
    <source>
        <dbReference type="ARBA" id="ARBA00009142"/>
    </source>
</evidence>
<feature type="transmembrane region" description="Helical" evidence="8">
    <location>
        <begin position="133"/>
        <end position="157"/>
    </location>
</feature>
<evidence type="ECO:0000256" key="4">
    <source>
        <dbReference type="ARBA" id="ARBA00022475"/>
    </source>
</evidence>
<dbReference type="InterPro" id="IPR002781">
    <property type="entry name" value="TM_pro_TauE-like"/>
</dbReference>
<evidence type="ECO:0000256" key="1">
    <source>
        <dbReference type="ARBA" id="ARBA00004651"/>
    </source>
</evidence>
<reference evidence="9 10" key="1">
    <citation type="submission" date="2017-05" db="EMBL/GenBank/DDBJ databases">
        <authorList>
            <person name="Varghese N."/>
            <person name="Submissions S."/>
        </authorList>
    </citation>
    <scope>NUCLEOTIDE SEQUENCE [LARGE SCALE GENOMIC DNA]</scope>
    <source>
        <strain evidence="9 10">DSM 26001</strain>
    </source>
</reference>
<dbReference type="Pfam" id="PF01925">
    <property type="entry name" value="TauE"/>
    <property type="match status" value="1"/>
</dbReference>
<feature type="transmembrane region" description="Helical" evidence="8">
    <location>
        <begin position="32"/>
        <end position="51"/>
    </location>
</feature>
<comment type="caution">
    <text evidence="9">The sequence shown here is derived from an EMBL/GenBank/DDBJ whole genome shotgun (WGS) entry which is preliminary data.</text>
</comment>
<comment type="similarity">
    <text evidence="2 8">Belongs to the 4-toluene sulfonate uptake permease (TSUP) (TC 2.A.102) family.</text>
</comment>
<dbReference type="Proteomes" id="UP001158049">
    <property type="component" value="Unassembled WGS sequence"/>
</dbReference>
<evidence type="ECO:0000256" key="3">
    <source>
        <dbReference type="ARBA" id="ARBA00022448"/>
    </source>
</evidence>
<feature type="transmembrane region" description="Helical" evidence="8">
    <location>
        <begin position="224"/>
        <end position="242"/>
    </location>
</feature>
<keyword evidence="7 8" id="KW-0472">Membrane</keyword>
<name>A0ABY1QD42_9BURK</name>
<dbReference type="EMBL" id="FXUL01000010">
    <property type="protein sequence ID" value="SMP64586.1"/>
    <property type="molecule type" value="Genomic_DNA"/>
</dbReference>
<evidence type="ECO:0000313" key="10">
    <source>
        <dbReference type="Proteomes" id="UP001158049"/>
    </source>
</evidence>
<sequence>MTMSPATLAVVGLTFMLAGMVKGVIGMGLPTVAMSVLGLFMATPEAVALLAVPTLVTNTWQLLSGPRFGQLLRRLAPLLLTLLAGAFFGSRLLAHGALVAGILGGVLAAYGVFGLLAPQFYVPPRLERRLAPAVGLLSGMLYGASGLAVIPLIPYLISLKLDKDELIQAFGLTFSTCAIGLSLGLLGGGRMAMSVTWTSLLALLPAMAGMLAGQRIRHRMKPEVFRRCFMIWMLAIGLYMLGRAVL</sequence>
<keyword evidence="10" id="KW-1185">Reference proteome</keyword>
<dbReference type="PANTHER" id="PTHR30269">
    <property type="entry name" value="TRANSMEMBRANE PROTEIN YFCA"/>
    <property type="match status" value="1"/>
</dbReference>
<dbReference type="RefSeq" id="WP_283442887.1">
    <property type="nucleotide sequence ID" value="NZ_FXUL01000010.1"/>
</dbReference>
<organism evidence="9 10">
    <name type="scientific">Noviherbaspirillum suwonense</name>
    <dbReference type="NCBI Taxonomy" id="1224511"/>
    <lineage>
        <taxon>Bacteria</taxon>
        <taxon>Pseudomonadati</taxon>
        <taxon>Pseudomonadota</taxon>
        <taxon>Betaproteobacteria</taxon>
        <taxon>Burkholderiales</taxon>
        <taxon>Oxalobacteraceae</taxon>
        <taxon>Noviherbaspirillum</taxon>
    </lineage>
</organism>
<keyword evidence="6 8" id="KW-1133">Transmembrane helix</keyword>